<evidence type="ECO:0000313" key="4">
    <source>
        <dbReference type="Proteomes" id="UP001337655"/>
    </source>
</evidence>
<evidence type="ECO:0000313" key="3">
    <source>
        <dbReference type="EMBL" id="KAK5167352.1"/>
    </source>
</evidence>
<dbReference type="Pfam" id="PF03881">
    <property type="entry name" value="Fructosamin_kin"/>
    <property type="match status" value="1"/>
</dbReference>
<dbReference type="RefSeq" id="XP_064657058.1">
    <property type="nucleotide sequence ID" value="XM_064804288.1"/>
</dbReference>
<dbReference type="Gene3D" id="3.90.1200.10">
    <property type="match status" value="1"/>
</dbReference>
<name>A0AAV9P438_9PEZI</name>
<dbReference type="EC" id="2.7.1.172" evidence="1"/>
<dbReference type="AlphaFoldDB" id="A0AAV9P438"/>
<dbReference type="SUPFAM" id="SSF56112">
    <property type="entry name" value="Protein kinase-like (PK-like)"/>
    <property type="match status" value="1"/>
</dbReference>
<protein>
    <recommendedName>
        <fullName evidence="1">protein-ribulosamine 3-kinase</fullName>
        <ecNumber evidence="1">2.7.1.172</ecNumber>
    </recommendedName>
</protein>
<comment type="catalytic activity">
    <reaction evidence="2">
        <text>N(6)-D-ribulosyl-L-lysyl-[protein] + ATP = N(6)-(3-O-phospho-D-ribulosyl)-L-lysyl-[protein] + ADP + H(+)</text>
        <dbReference type="Rhea" id="RHEA:48432"/>
        <dbReference type="Rhea" id="RHEA-COMP:12103"/>
        <dbReference type="Rhea" id="RHEA-COMP:12104"/>
        <dbReference type="ChEBI" id="CHEBI:15378"/>
        <dbReference type="ChEBI" id="CHEBI:30616"/>
        <dbReference type="ChEBI" id="CHEBI:90418"/>
        <dbReference type="ChEBI" id="CHEBI:90420"/>
        <dbReference type="ChEBI" id="CHEBI:456216"/>
        <dbReference type="EC" id="2.7.1.172"/>
    </reaction>
    <physiologicalReaction direction="left-to-right" evidence="2">
        <dbReference type="Rhea" id="RHEA:48433"/>
    </physiologicalReaction>
</comment>
<organism evidence="3 4">
    <name type="scientific">Saxophila tyrrhenica</name>
    <dbReference type="NCBI Taxonomy" id="1690608"/>
    <lineage>
        <taxon>Eukaryota</taxon>
        <taxon>Fungi</taxon>
        <taxon>Dikarya</taxon>
        <taxon>Ascomycota</taxon>
        <taxon>Pezizomycotina</taxon>
        <taxon>Dothideomycetes</taxon>
        <taxon>Dothideomycetidae</taxon>
        <taxon>Mycosphaerellales</taxon>
        <taxon>Extremaceae</taxon>
        <taxon>Saxophila</taxon>
    </lineage>
</organism>
<evidence type="ECO:0000256" key="1">
    <source>
        <dbReference type="ARBA" id="ARBA00011961"/>
    </source>
</evidence>
<dbReference type="PANTHER" id="PTHR12149">
    <property type="entry name" value="FRUCTOSAMINE 3 KINASE-RELATED PROTEIN"/>
    <property type="match status" value="1"/>
</dbReference>
<evidence type="ECO:0000256" key="2">
    <source>
        <dbReference type="ARBA" id="ARBA00048655"/>
    </source>
</evidence>
<reference evidence="3 4" key="1">
    <citation type="submission" date="2023-08" db="EMBL/GenBank/DDBJ databases">
        <title>Black Yeasts Isolated from many extreme environments.</title>
        <authorList>
            <person name="Coleine C."/>
            <person name="Stajich J.E."/>
            <person name="Selbmann L."/>
        </authorList>
    </citation>
    <scope>NUCLEOTIDE SEQUENCE [LARGE SCALE GENOMIC DNA]</scope>
    <source>
        <strain evidence="3 4">CCFEE 5935</strain>
    </source>
</reference>
<keyword evidence="4" id="KW-1185">Reference proteome</keyword>
<dbReference type="GeneID" id="89928387"/>
<dbReference type="InterPro" id="IPR016477">
    <property type="entry name" value="Fructo-/Ketosamine-3-kinase"/>
</dbReference>
<comment type="caution">
    <text evidence="3">The sequence shown here is derived from an EMBL/GenBank/DDBJ whole genome shotgun (WGS) entry which is preliminary data.</text>
</comment>
<dbReference type="Proteomes" id="UP001337655">
    <property type="component" value="Unassembled WGS sequence"/>
</dbReference>
<sequence length="316" mass="36103">MRDQPASANVGGAANKNFLGLPDRCKILRSFTYGTAAWTRATRTIVSLEDGTEKSCFLKCASEDMGRQMIEGEFASISEIAKYNSSFTPIPYAKGQLLDASIPTYFFLMELLDIDTGAHPPEVFCKHLEQLHRTSKSPTGKFGFQMVTCHGPHPQNTSWEDSWSVFFGRLLRQFFDREINTNRPSADGVYEAEFDKLISEAVPQILEPLQLEGRMLKPSLVHGNLWDENCRKALRTGQPKVFDAAVFYGHNEYDFGMWRATPAVRFGRPHIRQYLKHVPPSEPKEQWDDRNRLYGIKFNIAHSIGWPDSCERQREM</sequence>
<accession>A0AAV9P438</accession>
<gene>
    <name evidence="3" type="ORF">LTR77_007051</name>
</gene>
<dbReference type="GO" id="GO:0102193">
    <property type="term" value="F:protein-ribulosamine 3-kinase activity"/>
    <property type="evidence" value="ECO:0007669"/>
    <property type="project" value="UniProtKB-EC"/>
</dbReference>
<dbReference type="InterPro" id="IPR011009">
    <property type="entry name" value="Kinase-like_dom_sf"/>
</dbReference>
<dbReference type="EMBL" id="JAVRRT010000011">
    <property type="protein sequence ID" value="KAK5167352.1"/>
    <property type="molecule type" value="Genomic_DNA"/>
</dbReference>
<dbReference type="PANTHER" id="PTHR12149:SF8">
    <property type="entry name" value="PROTEIN-RIBULOSAMINE 3-KINASE"/>
    <property type="match status" value="1"/>
</dbReference>
<proteinExistence type="predicted"/>